<reference evidence="2" key="1">
    <citation type="submission" date="2018-01" db="EMBL/GenBank/DDBJ databases">
        <authorList>
            <person name="Li J."/>
        </authorList>
    </citation>
    <scope>NUCLEOTIDE SEQUENCE [LARGE SCALE GENOMIC DNA]</scope>
    <source>
        <strain evidence="2">592</strain>
    </source>
</reference>
<name>A0A2S0WM89_9ACTN</name>
<dbReference type="Gene3D" id="3.10.290.10">
    <property type="entry name" value="RNA-binding S4 domain"/>
    <property type="match status" value="1"/>
</dbReference>
<dbReference type="KEGG" id="aez:C3E78_09760"/>
<organism evidence="1 2">
    <name type="scientific">Aeromicrobium chenweiae</name>
    <dbReference type="NCBI Taxonomy" id="2079793"/>
    <lineage>
        <taxon>Bacteria</taxon>
        <taxon>Bacillati</taxon>
        <taxon>Actinomycetota</taxon>
        <taxon>Actinomycetes</taxon>
        <taxon>Propionibacteriales</taxon>
        <taxon>Nocardioidaceae</taxon>
        <taxon>Aeromicrobium</taxon>
    </lineage>
</organism>
<evidence type="ECO:0000313" key="1">
    <source>
        <dbReference type="EMBL" id="AWB92463.1"/>
    </source>
</evidence>
<dbReference type="CDD" id="cd00165">
    <property type="entry name" value="S4"/>
    <property type="match status" value="1"/>
</dbReference>
<sequence length="78" mass="8314">MSSDDDIEVIEIRDDMIRLGQFLKFAGFAESGAQAGAMIGDGDVLVDGEVETRRGRQLGKGMVVEVRTASQTLVAKVG</sequence>
<evidence type="ECO:0000313" key="2">
    <source>
        <dbReference type="Proteomes" id="UP000244384"/>
    </source>
</evidence>
<dbReference type="PROSITE" id="PS50889">
    <property type="entry name" value="S4"/>
    <property type="match status" value="1"/>
</dbReference>
<accession>A0A2S0WM89</accession>
<dbReference type="InterPro" id="IPR036986">
    <property type="entry name" value="S4_RNA-bd_sf"/>
</dbReference>
<dbReference type="Proteomes" id="UP000244384">
    <property type="component" value="Chromosome"/>
</dbReference>
<proteinExistence type="predicted"/>
<dbReference type="GO" id="GO:0003723">
    <property type="term" value="F:RNA binding"/>
    <property type="evidence" value="ECO:0007669"/>
    <property type="project" value="InterPro"/>
</dbReference>
<dbReference type="SUPFAM" id="SSF55174">
    <property type="entry name" value="Alpha-L RNA-binding motif"/>
    <property type="match status" value="1"/>
</dbReference>
<dbReference type="Pfam" id="PF13275">
    <property type="entry name" value="S4_2"/>
    <property type="match status" value="1"/>
</dbReference>
<dbReference type="EMBL" id="CP026952">
    <property type="protein sequence ID" value="AWB92463.1"/>
    <property type="molecule type" value="Genomic_DNA"/>
</dbReference>
<keyword evidence="2" id="KW-1185">Reference proteome</keyword>
<protein>
    <submittedName>
        <fullName evidence="1">RNA-binding protein</fullName>
    </submittedName>
</protein>
<dbReference type="AlphaFoldDB" id="A0A2S0WM89"/>
<dbReference type="OrthoDB" id="9811532at2"/>
<gene>
    <name evidence="1" type="ORF">C3E78_09760</name>
</gene>
<accession>A0A5F2ENX2</accession>
<dbReference type="RefSeq" id="WP_108578108.1">
    <property type="nucleotide sequence ID" value="NZ_CP026952.1"/>
</dbReference>